<dbReference type="SUPFAM" id="SSF51306">
    <property type="entry name" value="LexA/Signal peptidase"/>
    <property type="match status" value="1"/>
</dbReference>
<protein>
    <submittedName>
        <fullName evidence="3">Helix-turn-helix domain-containing protein</fullName>
    </submittedName>
</protein>
<dbReference type="Proteomes" id="UP000594001">
    <property type="component" value="Chromosome"/>
</dbReference>
<dbReference type="Pfam" id="PF00717">
    <property type="entry name" value="Peptidase_S24"/>
    <property type="match status" value="1"/>
</dbReference>
<dbReference type="GO" id="GO:0003700">
    <property type="term" value="F:DNA-binding transcription factor activity"/>
    <property type="evidence" value="ECO:0007669"/>
    <property type="project" value="TreeGrafter"/>
</dbReference>
<dbReference type="InterPro" id="IPR039418">
    <property type="entry name" value="LexA-like"/>
</dbReference>
<dbReference type="Pfam" id="PF01381">
    <property type="entry name" value="HTH_3"/>
    <property type="match status" value="1"/>
</dbReference>
<dbReference type="CDD" id="cd06529">
    <property type="entry name" value="S24_LexA-like"/>
    <property type="match status" value="1"/>
</dbReference>
<dbReference type="EMBL" id="CP054719">
    <property type="protein sequence ID" value="QOL19750.1"/>
    <property type="molecule type" value="Genomic_DNA"/>
</dbReference>
<accession>A0A7L9RT02</accession>
<dbReference type="SMART" id="SM00530">
    <property type="entry name" value="HTH_XRE"/>
    <property type="match status" value="1"/>
</dbReference>
<evidence type="ECO:0000256" key="1">
    <source>
        <dbReference type="ARBA" id="ARBA00023125"/>
    </source>
</evidence>
<dbReference type="Gene3D" id="1.10.260.40">
    <property type="entry name" value="lambda repressor-like DNA-binding domains"/>
    <property type="match status" value="1"/>
</dbReference>
<dbReference type="InterPro" id="IPR036286">
    <property type="entry name" value="LexA/Signal_pep-like_sf"/>
</dbReference>
<dbReference type="Gene3D" id="2.10.109.10">
    <property type="entry name" value="Umud Fragment, subunit A"/>
    <property type="match status" value="1"/>
</dbReference>
<dbReference type="PANTHER" id="PTHR46797">
    <property type="entry name" value="HTH-TYPE TRANSCRIPTIONAL REGULATOR"/>
    <property type="match status" value="1"/>
</dbReference>
<proteinExistence type="predicted"/>
<reference evidence="3 4" key="1">
    <citation type="submission" date="2020-06" db="EMBL/GenBank/DDBJ databases">
        <title>The endosymbiont of the kinetoplastid Bodo saltans is a Paracaedibacter-like alpha-proteobacterium possessing a putative toxin-antitoxin system.</title>
        <authorList>
            <person name="Midha S."/>
            <person name="Rigden D.J."/>
            <person name="Siozios S."/>
            <person name="Hurst G.D.D."/>
            <person name="Jackson A.P."/>
        </authorList>
    </citation>
    <scope>NUCLEOTIDE SEQUENCE [LARGE SCALE GENOMIC DNA]</scope>
    <source>
        <strain evidence="3">Lake Konstanz</strain>
    </source>
</reference>
<dbReference type="RefSeq" id="WP_350332493.1">
    <property type="nucleotide sequence ID" value="NZ_CP054719.1"/>
</dbReference>
<dbReference type="CDD" id="cd00093">
    <property type="entry name" value="HTH_XRE"/>
    <property type="match status" value="1"/>
</dbReference>
<sequence>MSVAKNLRLLRRIRGLTLEELSEQVGISVSYLSRIESGNRRVTEPLLFKLSELLQCDPTEILSDEPPEKQIASLGFTSLSFHRKNQPEKVSELMELLEKVAGQLQDSTASLPKIPVFTSHYFKNNPWTSQSSSETSTLDGVPLSEPTDWLPCPPELTTVQNAFAYNVVNDDMTPRYNPGDIVFANPQKPLMPGCFALVIKQDDTSALRQFVKSTGDTFTLKSYQDGTEETLPMSAIKGIYRIVGSRELA</sequence>
<feature type="domain" description="HTH cro/C1-type" evidence="2">
    <location>
        <begin position="7"/>
        <end position="61"/>
    </location>
</feature>
<dbReference type="InterPro" id="IPR010982">
    <property type="entry name" value="Lambda_DNA-bd_dom_sf"/>
</dbReference>
<dbReference type="SUPFAM" id="SSF47413">
    <property type="entry name" value="lambda repressor-like DNA-binding domains"/>
    <property type="match status" value="1"/>
</dbReference>
<dbReference type="PROSITE" id="PS50943">
    <property type="entry name" value="HTH_CROC1"/>
    <property type="match status" value="1"/>
</dbReference>
<dbReference type="GO" id="GO:0003677">
    <property type="term" value="F:DNA binding"/>
    <property type="evidence" value="ECO:0007669"/>
    <property type="project" value="UniProtKB-KW"/>
</dbReference>
<dbReference type="InterPro" id="IPR015927">
    <property type="entry name" value="Peptidase_S24_S26A/B/C"/>
</dbReference>
<evidence type="ECO:0000313" key="4">
    <source>
        <dbReference type="Proteomes" id="UP000594001"/>
    </source>
</evidence>
<keyword evidence="1" id="KW-0238">DNA-binding</keyword>
<dbReference type="PANTHER" id="PTHR46797:SF1">
    <property type="entry name" value="METHYLPHOSPHONATE SYNTHASE"/>
    <property type="match status" value="1"/>
</dbReference>
<dbReference type="GO" id="GO:0005829">
    <property type="term" value="C:cytosol"/>
    <property type="evidence" value="ECO:0007669"/>
    <property type="project" value="TreeGrafter"/>
</dbReference>
<evidence type="ECO:0000259" key="2">
    <source>
        <dbReference type="PROSITE" id="PS50943"/>
    </source>
</evidence>
<dbReference type="InterPro" id="IPR050807">
    <property type="entry name" value="TransReg_Diox_bact_type"/>
</dbReference>
<evidence type="ECO:0000313" key="3">
    <source>
        <dbReference type="EMBL" id="QOL19750.1"/>
    </source>
</evidence>
<organism evidence="3 4">
    <name type="scientific">Candidatus Bodocaedibacter vickermanii</name>
    <dbReference type="NCBI Taxonomy" id="2741701"/>
    <lineage>
        <taxon>Bacteria</taxon>
        <taxon>Pseudomonadati</taxon>
        <taxon>Pseudomonadota</taxon>
        <taxon>Alphaproteobacteria</taxon>
        <taxon>Holosporales</taxon>
        <taxon>Candidatus Paracaedibacteraceae</taxon>
        <taxon>Candidatus Bodocaedibacter</taxon>
    </lineage>
</organism>
<keyword evidence="4" id="KW-1185">Reference proteome</keyword>
<gene>
    <name evidence="3" type="ORF">CPBP_00518</name>
</gene>
<dbReference type="KEGG" id="pbal:CPBP_00518"/>
<name>A0A7L9RT02_9PROT</name>
<dbReference type="InterPro" id="IPR001387">
    <property type="entry name" value="Cro/C1-type_HTH"/>
</dbReference>
<dbReference type="AlphaFoldDB" id="A0A7L9RT02"/>